<protein>
    <submittedName>
        <fullName evidence="1">Uncharacterized protein</fullName>
    </submittedName>
</protein>
<comment type="caution">
    <text evidence="1">The sequence shown here is derived from an EMBL/GenBank/DDBJ whole genome shotgun (WGS) entry which is preliminary data.</text>
</comment>
<dbReference type="Proteomes" id="UP000220691">
    <property type="component" value="Unassembled WGS sequence"/>
</dbReference>
<accession>A0A9X6UCF6</accession>
<proteinExistence type="predicted"/>
<organism evidence="1 2">
    <name type="scientific">Bacillus cereus</name>
    <dbReference type="NCBI Taxonomy" id="1396"/>
    <lineage>
        <taxon>Bacteria</taxon>
        <taxon>Bacillati</taxon>
        <taxon>Bacillota</taxon>
        <taxon>Bacilli</taxon>
        <taxon>Bacillales</taxon>
        <taxon>Bacillaceae</taxon>
        <taxon>Bacillus</taxon>
        <taxon>Bacillus cereus group</taxon>
    </lineage>
</organism>
<dbReference type="AlphaFoldDB" id="A0A9X6UCF6"/>
<reference evidence="1 2" key="1">
    <citation type="submission" date="2017-09" db="EMBL/GenBank/DDBJ databases">
        <title>Large-scale bioinformatics analysis of Bacillus genomes uncovers conserved roles of natural products in bacterial physiology.</title>
        <authorList>
            <consortium name="Agbiome Team Llc"/>
            <person name="Bleich R.M."/>
            <person name="Kirk G.J."/>
            <person name="Santa Maria K.C."/>
            <person name="Allen S.E."/>
            <person name="Farag S."/>
            <person name="Shank E.A."/>
            <person name="Bowers A."/>
        </authorList>
    </citation>
    <scope>NUCLEOTIDE SEQUENCE [LARGE SCALE GENOMIC DNA]</scope>
    <source>
        <strain evidence="1 2">AFS027647</strain>
    </source>
</reference>
<dbReference type="RefSeq" id="WP_098126410.1">
    <property type="nucleotide sequence ID" value="NZ_NUAN01000071.1"/>
</dbReference>
<evidence type="ECO:0000313" key="2">
    <source>
        <dbReference type="Proteomes" id="UP000220691"/>
    </source>
</evidence>
<dbReference type="EMBL" id="NUAN01000071">
    <property type="protein sequence ID" value="PEN97811.1"/>
    <property type="molecule type" value="Genomic_DNA"/>
</dbReference>
<sequence length="74" mass="9111">MHLIEKLRRFKDDQNELELFGQITTRKKSWFKFVKYENNVYIHAYVGGNKVKIFDTWEEAEKKLKMWINMLFGH</sequence>
<gene>
    <name evidence="1" type="ORF">CN553_12225</name>
</gene>
<evidence type="ECO:0000313" key="1">
    <source>
        <dbReference type="EMBL" id="PEN97811.1"/>
    </source>
</evidence>
<name>A0A9X6UCF6_BACCE</name>